<reference evidence="1 2" key="1">
    <citation type="submission" date="2022-05" db="EMBL/GenBank/DDBJ databases">
        <authorList>
            <consortium name="Genoscope - CEA"/>
            <person name="William W."/>
        </authorList>
    </citation>
    <scope>NUCLEOTIDE SEQUENCE [LARGE SCALE GENOMIC DNA]</scope>
</reference>
<name>A0ABN8QL10_9CNID</name>
<proteinExistence type="predicted"/>
<sequence length="206" mass="24558">MSNQSVDGFQGSQPFITDNEYKSLSLDQLRYILNQKKQGTKDNYKELSEKEKLIRDIRRLDKLNEKVKKGIDIKKKYKKKLAAKKKKIKTFDEYFEECIKNKKIPKDTPRPPYLREALERALHEYDQGLEKEKSALEGFANKYIIQGIPGLTPRQFYERINKTLRDFFTYHRNIKLNMILVCIMEKQYLKQNIGIIELEEGKAYFF</sequence>
<keyword evidence="2" id="KW-1185">Reference proteome</keyword>
<organism evidence="1 2">
    <name type="scientific">Porites lobata</name>
    <dbReference type="NCBI Taxonomy" id="104759"/>
    <lineage>
        <taxon>Eukaryota</taxon>
        <taxon>Metazoa</taxon>
        <taxon>Cnidaria</taxon>
        <taxon>Anthozoa</taxon>
        <taxon>Hexacorallia</taxon>
        <taxon>Scleractinia</taxon>
        <taxon>Fungiina</taxon>
        <taxon>Poritidae</taxon>
        <taxon>Porites</taxon>
    </lineage>
</organism>
<evidence type="ECO:0000313" key="1">
    <source>
        <dbReference type="EMBL" id="CAH3166554.1"/>
    </source>
</evidence>
<evidence type="ECO:0000313" key="2">
    <source>
        <dbReference type="Proteomes" id="UP001159405"/>
    </source>
</evidence>
<gene>
    <name evidence="1" type="ORF">PLOB_00007720</name>
</gene>
<dbReference type="Proteomes" id="UP001159405">
    <property type="component" value="Unassembled WGS sequence"/>
</dbReference>
<protein>
    <submittedName>
        <fullName evidence="1">Uncharacterized protein</fullName>
    </submittedName>
</protein>
<accession>A0ABN8QL10</accession>
<comment type="caution">
    <text evidence="1">The sequence shown here is derived from an EMBL/GenBank/DDBJ whole genome shotgun (WGS) entry which is preliminary data.</text>
</comment>
<dbReference type="EMBL" id="CALNXK010000137">
    <property type="protein sequence ID" value="CAH3166554.1"/>
    <property type="molecule type" value="Genomic_DNA"/>
</dbReference>